<gene>
    <name evidence="2" type="primary">g3083</name>
    <name evidence="2" type="ORF">EsDP_00003083</name>
</gene>
<name>A0ABQ0CMS3_9HYPO</name>
<accession>A0ABQ0CMS3</accession>
<dbReference type="Pfam" id="PF00498">
    <property type="entry name" value="FHA"/>
    <property type="match status" value="1"/>
</dbReference>
<dbReference type="Proteomes" id="UP001562357">
    <property type="component" value="Unassembled WGS sequence"/>
</dbReference>
<feature type="domain" description="FHA" evidence="1">
    <location>
        <begin position="71"/>
        <end position="116"/>
    </location>
</feature>
<evidence type="ECO:0000259" key="1">
    <source>
        <dbReference type="PROSITE" id="PS50006"/>
    </source>
</evidence>
<organism evidence="2 3">
    <name type="scientific">Epichloe bromicola</name>
    <dbReference type="NCBI Taxonomy" id="79588"/>
    <lineage>
        <taxon>Eukaryota</taxon>
        <taxon>Fungi</taxon>
        <taxon>Dikarya</taxon>
        <taxon>Ascomycota</taxon>
        <taxon>Pezizomycotina</taxon>
        <taxon>Sordariomycetes</taxon>
        <taxon>Hypocreomycetidae</taxon>
        <taxon>Hypocreales</taxon>
        <taxon>Clavicipitaceae</taxon>
        <taxon>Epichloe</taxon>
    </lineage>
</organism>
<proteinExistence type="predicted"/>
<evidence type="ECO:0000313" key="2">
    <source>
        <dbReference type="EMBL" id="GAB0134725.1"/>
    </source>
</evidence>
<dbReference type="InterPro" id="IPR000253">
    <property type="entry name" value="FHA_dom"/>
</dbReference>
<evidence type="ECO:0000313" key="3">
    <source>
        <dbReference type="Proteomes" id="UP001562357"/>
    </source>
</evidence>
<protein>
    <recommendedName>
        <fullName evidence="1">FHA domain-containing protein</fullName>
    </recommendedName>
</protein>
<dbReference type="Gene3D" id="2.60.200.20">
    <property type="match status" value="1"/>
</dbReference>
<dbReference type="PROSITE" id="PS50006">
    <property type="entry name" value="FHA_DOMAIN"/>
    <property type="match status" value="1"/>
</dbReference>
<dbReference type="InterPro" id="IPR008984">
    <property type="entry name" value="SMAD_FHA_dom_sf"/>
</dbReference>
<dbReference type="SUPFAM" id="SSF49879">
    <property type="entry name" value="SMAD/FHA domain"/>
    <property type="match status" value="1"/>
</dbReference>
<comment type="caution">
    <text evidence="2">The sequence shown here is derived from an EMBL/GenBank/DDBJ whole genome shotgun (WGS) entry which is preliminary data.</text>
</comment>
<keyword evidence="3" id="KW-1185">Reference proteome</keyword>
<sequence length="239" mass="26184">MAASQDIIAWLVPTARNTPADKATRLSANTPLTVSTSSSAYLASRLPTLPGTPQTAIQLAFTHRARRPASFTLGSDPNHCDVLLPGLGISKQHCAIGFDAQSRLILDDFSESGTQVWYDWACNGDQRDYSWVLSSGAGDGFPSAVQRIALDIQGVRFLVIVNDHSADWEGYRRRVDAFCEQLPRESGCLTAPWDADAAWYVEQPMIQHVFVKGQAGEPSGDVYLWDTSRPWEPMVKASA</sequence>
<dbReference type="EMBL" id="BAAFGZ010000092">
    <property type="protein sequence ID" value="GAB0134725.1"/>
    <property type="molecule type" value="Genomic_DNA"/>
</dbReference>
<reference evidence="3" key="1">
    <citation type="submission" date="2024-06" db="EMBL/GenBank/DDBJ databases">
        <title>Draft Genome Sequences of Epichloe bromicola Strains Isolated from Elymus ciliaris.</title>
        <authorList>
            <consortium name="Epichloe bromicola genome sequencing consortium"/>
            <person name="Miura A."/>
            <person name="Imano S."/>
            <person name="Ashida A."/>
            <person name="Sato I."/>
            <person name="Chiba S."/>
            <person name="Tanaka A."/>
            <person name="Camagna M."/>
            <person name="Takemoto D."/>
        </authorList>
    </citation>
    <scope>NUCLEOTIDE SEQUENCE [LARGE SCALE GENOMIC DNA]</scope>
    <source>
        <strain evidence="3">DP</strain>
    </source>
</reference>